<keyword evidence="2" id="KW-0812">Transmembrane</keyword>
<keyword evidence="2" id="KW-1133">Transmembrane helix</keyword>
<keyword evidence="2" id="KW-0472">Membrane</keyword>
<accession>A0AA39TY81</accession>
<dbReference type="Proteomes" id="UP001175000">
    <property type="component" value="Unassembled WGS sequence"/>
</dbReference>
<comment type="caution">
    <text evidence="3">The sequence shown here is derived from an EMBL/GenBank/DDBJ whole genome shotgun (WGS) entry which is preliminary data.</text>
</comment>
<feature type="compositionally biased region" description="Basic residues" evidence="1">
    <location>
        <begin position="61"/>
        <end position="80"/>
    </location>
</feature>
<evidence type="ECO:0000313" key="3">
    <source>
        <dbReference type="EMBL" id="KAK0611633.1"/>
    </source>
</evidence>
<keyword evidence="4" id="KW-1185">Reference proteome</keyword>
<feature type="region of interest" description="Disordered" evidence="1">
    <location>
        <begin position="53"/>
        <end position="90"/>
    </location>
</feature>
<feature type="transmembrane region" description="Helical" evidence="2">
    <location>
        <begin position="272"/>
        <end position="303"/>
    </location>
</feature>
<proteinExistence type="predicted"/>
<name>A0AA39TY81_9PEZI</name>
<evidence type="ECO:0000256" key="1">
    <source>
        <dbReference type="SAM" id="MobiDB-lite"/>
    </source>
</evidence>
<organism evidence="3 4">
    <name type="scientific">Immersiella caudata</name>
    <dbReference type="NCBI Taxonomy" id="314043"/>
    <lineage>
        <taxon>Eukaryota</taxon>
        <taxon>Fungi</taxon>
        <taxon>Dikarya</taxon>
        <taxon>Ascomycota</taxon>
        <taxon>Pezizomycotina</taxon>
        <taxon>Sordariomycetes</taxon>
        <taxon>Sordariomycetidae</taxon>
        <taxon>Sordariales</taxon>
        <taxon>Lasiosphaeriaceae</taxon>
        <taxon>Immersiella</taxon>
    </lineage>
</organism>
<gene>
    <name evidence="3" type="ORF">B0T14DRAFT_594889</name>
</gene>
<dbReference type="AlphaFoldDB" id="A0AA39TY81"/>
<sequence>MRHCLSTIRGSDPQDIPYEDLEAAFLLAARILTMASIKPTDYRDPIVAMSKNRDEFGQRPPSHRLAHRPPPKRLHPRSLPRPRTPQPAGPRLEAAIIKPSLTVTKIIKIAGLTIKGTSNLRDHLKLNNNTGVVEIFHHTTFLKEHLPLTHPDRSATLVETSFSSEKPSLPTIHPLPRDLALETIYTIYFFFTFFNSKGASDSSTLRTLIANQRFDPDCLNFGTSMFETREEKKRVSTFPVWGSRLMDLYEIENPKPRAPLDMWLERKSPARYIMMVTIFSFLAAVVLGFLSLCLGFFQAWIAWERWKDG</sequence>
<protein>
    <submittedName>
        <fullName evidence="3">Uncharacterized protein</fullName>
    </submittedName>
</protein>
<feature type="non-terminal residue" evidence="3">
    <location>
        <position position="309"/>
    </location>
</feature>
<evidence type="ECO:0000256" key="2">
    <source>
        <dbReference type="SAM" id="Phobius"/>
    </source>
</evidence>
<reference evidence="3" key="1">
    <citation type="submission" date="2023-06" db="EMBL/GenBank/DDBJ databases">
        <title>Genome-scale phylogeny and comparative genomics of the fungal order Sordariales.</title>
        <authorList>
            <consortium name="Lawrence Berkeley National Laboratory"/>
            <person name="Hensen N."/>
            <person name="Bonometti L."/>
            <person name="Westerberg I."/>
            <person name="Brannstrom I.O."/>
            <person name="Guillou S."/>
            <person name="Cros-Aarteil S."/>
            <person name="Calhoun S."/>
            <person name="Haridas S."/>
            <person name="Kuo A."/>
            <person name="Mondo S."/>
            <person name="Pangilinan J."/>
            <person name="Riley R."/>
            <person name="Labutti K."/>
            <person name="Andreopoulos B."/>
            <person name="Lipzen A."/>
            <person name="Chen C."/>
            <person name="Yanf M."/>
            <person name="Daum C."/>
            <person name="Ng V."/>
            <person name="Clum A."/>
            <person name="Steindorff A."/>
            <person name="Ohm R."/>
            <person name="Martin F."/>
            <person name="Silar P."/>
            <person name="Natvig D."/>
            <person name="Lalanne C."/>
            <person name="Gautier V."/>
            <person name="Ament-Velasquez S.L."/>
            <person name="Kruys A."/>
            <person name="Hutchinson M.I."/>
            <person name="Powell A.J."/>
            <person name="Barry K."/>
            <person name="Miller A.N."/>
            <person name="Grigoriev I.V."/>
            <person name="Debuchy R."/>
            <person name="Gladieux P."/>
            <person name="Thoren M.H."/>
            <person name="Johannesson H."/>
        </authorList>
    </citation>
    <scope>NUCLEOTIDE SEQUENCE</scope>
    <source>
        <strain evidence="3">CBS 606.72</strain>
    </source>
</reference>
<dbReference type="EMBL" id="JAULSU010000007">
    <property type="protein sequence ID" value="KAK0611633.1"/>
    <property type="molecule type" value="Genomic_DNA"/>
</dbReference>
<evidence type="ECO:0000313" key="4">
    <source>
        <dbReference type="Proteomes" id="UP001175000"/>
    </source>
</evidence>